<dbReference type="Proteomes" id="UP000002236">
    <property type="component" value="Segment"/>
</dbReference>
<reference evidence="1 2" key="1">
    <citation type="journal article" date="2012" name="Vet. Microbiol.">
        <title>Complete genome sequence and characterization of a broad-host range T4-like bacteriophage phiAS5 infecting Aeromonas salmonicida subsp. salmonicida.</title>
        <authorList>
            <person name="Kim J.H."/>
            <person name="Son J.S."/>
            <person name="Choi Y.J."/>
            <person name="Choresca C.H.Jr."/>
            <person name="Shin S.P."/>
            <person name="Han J.E."/>
            <person name="Jun J.W."/>
            <person name="Park S.C."/>
        </authorList>
    </citation>
    <scope>NUCLEOTIDE SEQUENCE [LARGE SCALE GENOMIC DNA]</scope>
</reference>
<keyword evidence="2" id="KW-1185">Reference proteome</keyword>
<evidence type="ECO:0000313" key="2">
    <source>
        <dbReference type="Proteomes" id="UP000002236"/>
    </source>
</evidence>
<dbReference type="KEGG" id="vg:9861498"/>
<name>E1A2I8_9CAUD</name>
<protein>
    <submittedName>
        <fullName evidence="1">Uncharacterized protein</fullName>
    </submittedName>
</protein>
<organism evidence="1 2">
    <name type="scientific">Aeromonas phage phiAS5</name>
    <dbReference type="NCBI Taxonomy" id="879630"/>
    <lineage>
        <taxon>Viruses</taxon>
        <taxon>Duplodnaviria</taxon>
        <taxon>Heunggongvirae</taxon>
        <taxon>Uroviricota</taxon>
        <taxon>Caudoviricetes</taxon>
        <taxon>Pantevenvirales</taxon>
        <taxon>Straboviridae</taxon>
        <taxon>Chrysonvirus</taxon>
        <taxon>Chrysonvirus as5</taxon>
    </lineage>
</organism>
<dbReference type="EMBL" id="HM452126">
    <property type="protein sequence ID" value="ADM79934.1"/>
    <property type="molecule type" value="Genomic_DNA"/>
</dbReference>
<gene>
    <name evidence="1" type="ORF">phiAS5_ORF0091</name>
</gene>
<dbReference type="RefSeq" id="YP_003969380.1">
    <property type="nucleotide sequence ID" value="NC_014636.1"/>
</dbReference>
<proteinExistence type="predicted"/>
<accession>E1A2I8</accession>
<dbReference type="GeneID" id="9861498"/>
<evidence type="ECO:0000313" key="1">
    <source>
        <dbReference type="EMBL" id="ADM79934.1"/>
    </source>
</evidence>
<dbReference type="OrthoDB" id="28577at10239"/>
<sequence length="90" mass="10325">MIVDIKNAESIIHVIGQVRWHENQGSTLWNNAANEIFHMGMLSDRVLKPFVELTKKMGTTLMGDSTSRVNIDDMFVPFILNAYRFLEQAK</sequence>